<proteinExistence type="predicted"/>
<dbReference type="Proteomes" id="UP001218218">
    <property type="component" value="Unassembled WGS sequence"/>
</dbReference>
<protein>
    <submittedName>
        <fullName evidence="3">Uncharacterized protein</fullName>
    </submittedName>
</protein>
<dbReference type="AlphaFoldDB" id="A0AAD6Z886"/>
<comment type="caution">
    <text evidence="3">The sequence shown here is derived from an EMBL/GenBank/DDBJ whole genome shotgun (WGS) entry which is preliminary data.</text>
</comment>
<feature type="chain" id="PRO_5042035115" evidence="2">
    <location>
        <begin position="22"/>
        <end position="113"/>
    </location>
</feature>
<accession>A0AAD6Z886</accession>
<reference evidence="3" key="1">
    <citation type="submission" date="2023-03" db="EMBL/GenBank/DDBJ databases">
        <title>Massive genome expansion in bonnet fungi (Mycena s.s.) driven by repeated elements and novel gene families across ecological guilds.</title>
        <authorList>
            <consortium name="Lawrence Berkeley National Laboratory"/>
            <person name="Harder C.B."/>
            <person name="Miyauchi S."/>
            <person name="Viragh M."/>
            <person name="Kuo A."/>
            <person name="Thoen E."/>
            <person name="Andreopoulos B."/>
            <person name="Lu D."/>
            <person name="Skrede I."/>
            <person name="Drula E."/>
            <person name="Henrissat B."/>
            <person name="Morin E."/>
            <person name="Kohler A."/>
            <person name="Barry K."/>
            <person name="LaButti K."/>
            <person name="Morin E."/>
            <person name="Salamov A."/>
            <person name="Lipzen A."/>
            <person name="Mereny Z."/>
            <person name="Hegedus B."/>
            <person name="Baldrian P."/>
            <person name="Stursova M."/>
            <person name="Weitz H."/>
            <person name="Taylor A."/>
            <person name="Grigoriev I.V."/>
            <person name="Nagy L.G."/>
            <person name="Martin F."/>
            <person name="Kauserud H."/>
        </authorList>
    </citation>
    <scope>NUCLEOTIDE SEQUENCE</scope>
    <source>
        <strain evidence="3">CBHHK002</strain>
    </source>
</reference>
<feature type="region of interest" description="Disordered" evidence="1">
    <location>
        <begin position="64"/>
        <end position="86"/>
    </location>
</feature>
<keyword evidence="4" id="KW-1185">Reference proteome</keyword>
<name>A0AAD6Z886_9AGAR</name>
<sequence>MRSSAPSKAYTMLLSIHFVSTAPIVLSTVNASPPQWRDNPATIRVGRAPTCPLGQYPDSTTYPGYRISSPAGKTRDGNGAADCDTGHAQPCGSSRVLVLGRAMMLLILIAPSR</sequence>
<organism evidence="3 4">
    <name type="scientific">Mycena albidolilacea</name>
    <dbReference type="NCBI Taxonomy" id="1033008"/>
    <lineage>
        <taxon>Eukaryota</taxon>
        <taxon>Fungi</taxon>
        <taxon>Dikarya</taxon>
        <taxon>Basidiomycota</taxon>
        <taxon>Agaricomycotina</taxon>
        <taxon>Agaricomycetes</taxon>
        <taxon>Agaricomycetidae</taxon>
        <taxon>Agaricales</taxon>
        <taxon>Marasmiineae</taxon>
        <taxon>Mycenaceae</taxon>
        <taxon>Mycena</taxon>
    </lineage>
</organism>
<evidence type="ECO:0000256" key="1">
    <source>
        <dbReference type="SAM" id="MobiDB-lite"/>
    </source>
</evidence>
<evidence type="ECO:0000256" key="2">
    <source>
        <dbReference type="SAM" id="SignalP"/>
    </source>
</evidence>
<evidence type="ECO:0000313" key="3">
    <source>
        <dbReference type="EMBL" id="KAJ7311438.1"/>
    </source>
</evidence>
<gene>
    <name evidence="3" type="ORF">DFH08DRAFT_1087809</name>
</gene>
<keyword evidence="2" id="KW-0732">Signal</keyword>
<evidence type="ECO:0000313" key="4">
    <source>
        <dbReference type="Proteomes" id="UP001218218"/>
    </source>
</evidence>
<feature type="signal peptide" evidence="2">
    <location>
        <begin position="1"/>
        <end position="21"/>
    </location>
</feature>
<dbReference type="EMBL" id="JARIHO010000075">
    <property type="protein sequence ID" value="KAJ7311438.1"/>
    <property type="molecule type" value="Genomic_DNA"/>
</dbReference>